<dbReference type="Proteomes" id="UP000000719">
    <property type="component" value="Chromosome"/>
</dbReference>
<evidence type="ECO:0000256" key="5">
    <source>
        <dbReference type="ARBA" id="ARBA00023136"/>
    </source>
</evidence>
<accession>B8CZ63</accession>
<evidence type="ECO:0000256" key="4">
    <source>
        <dbReference type="ARBA" id="ARBA00022989"/>
    </source>
</evidence>
<dbReference type="OrthoDB" id="9778117at2"/>
<dbReference type="HOGENOM" id="CLU_028808_3_0_9"/>
<dbReference type="GO" id="GO:0010043">
    <property type="term" value="P:response to zinc ion"/>
    <property type="evidence" value="ECO:0007669"/>
    <property type="project" value="TreeGrafter"/>
</dbReference>
<dbReference type="AlphaFoldDB" id="B8CZ63"/>
<feature type="transmembrane region" description="Helical" evidence="7">
    <location>
        <begin position="120"/>
        <end position="150"/>
    </location>
</feature>
<sequence length="277" mass="29923">MLEIFSYSFMLRSMVASLFIGVSCSIIGVFVILKGLSFISAGISHAAFAGVALAFLLGANPLLLGIVFSLLMVWLVGYTNEQAEINMDAAIGILFSLTMGLAVLFIGLMDEYNAELFGYLFGNIISISTTELYIVGAMSLVVIVLIYAFLKEFHFITFDYKMAKASGLPAKKLLYLLLTLTAITIVISLKAVGNLLVIAFLTIPAAGAYQLTHSLVKMIIYSATFGVIGSLAGLFLSYYYNIPSGPGIVLTLGILFVLAVMFSPKRRCTYCSVPDNK</sequence>
<dbReference type="Pfam" id="PF00950">
    <property type="entry name" value="ABC-3"/>
    <property type="match status" value="1"/>
</dbReference>
<dbReference type="STRING" id="373903.Hore_18330"/>
<feature type="transmembrane region" description="Helical" evidence="7">
    <location>
        <begin position="246"/>
        <end position="263"/>
    </location>
</feature>
<evidence type="ECO:0000256" key="1">
    <source>
        <dbReference type="ARBA" id="ARBA00004141"/>
    </source>
</evidence>
<comment type="subcellular location">
    <subcellularLocation>
        <location evidence="6">Cell membrane</location>
        <topology evidence="6">Multi-pass membrane protein</topology>
    </subcellularLocation>
    <subcellularLocation>
        <location evidence="1">Membrane</location>
        <topology evidence="1">Multi-pass membrane protein</topology>
    </subcellularLocation>
</comment>
<keyword evidence="9" id="KW-1185">Reference proteome</keyword>
<feature type="transmembrane region" description="Helical" evidence="7">
    <location>
        <begin position="9"/>
        <end position="33"/>
    </location>
</feature>
<gene>
    <name evidence="8" type="ordered locus">Hore_18330</name>
</gene>
<dbReference type="RefSeq" id="WP_015923552.1">
    <property type="nucleotide sequence ID" value="NC_011899.1"/>
</dbReference>
<dbReference type="CDD" id="cd06550">
    <property type="entry name" value="TM_ABC_iron-siderophores_like"/>
    <property type="match status" value="1"/>
</dbReference>
<evidence type="ECO:0000256" key="7">
    <source>
        <dbReference type="SAM" id="Phobius"/>
    </source>
</evidence>
<dbReference type="SUPFAM" id="SSF81345">
    <property type="entry name" value="ABC transporter involved in vitamin B12 uptake, BtuC"/>
    <property type="match status" value="1"/>
</dbReference>
<evidence type="ECO:0000256" key="3">
    <source>
        <dbReference type="ARBA" id="ARBA00022692"/>
    </source>
</evidence>
<evidence type="ECO:0000256" key="2">
    <source>
        <dbReference type="ARBA" id="ARBA00008034"/>
    </source>
</evidence>
<dbReference type="EMBL" id="CP001098">
    <property type="protein sequence ID" value="ACL70582.1"/>
    <property type="molecule type" value="Genomic_DNA"/>
</dbReference>
<feature type="transmembrane region" description="Helical" evidence="7">
    <location>
        <begin position="219"/>
        <end position="240"/>
    </location>
</feature>
<proteinExistence type="inferred from homology"/>
<keyword evidence="5 7" id="KW-0472">Membrane</keyword>
<evidence type="ECO:0000313" key="8">
    <source>
        <dbReference type="EMBL" id="ACL70582.1"/>
    </source>
</evidence>
<dbReference type="PANTHER" id="PTHR30477">
    <property type="entry name" value="ABC-TRANSPORTER METAL-BINDING PROTEIN"/>
    <property type="match status" value="1"/>
</dbReference>
<keyword evidence="6" id="KW-0813">Transport</keyword>
<dbReference type="InterPro" id="IPR037294">
    <property type="entry name" value="ABC_BtuC-like"/>
</dbReference>
<dbReference type="eggNOG" id="COG1108">
    <property type="taxonomic scope" value="Bacteria"/>
</dbReference>
<evidence type="ECO:0000313" key="9">
    <source>
        <dbReference type="Proteomes" id="UP000000719"/>
    </source>
</evidence>
<dbReference type="PANTHER" id="PTHR30477:SF0">
    <property type="entry name" value="METAL TRANSPORT SYSTEM MEMBRANE PROTEIN TM_0125-RELATED"/>
    <property type="match status" value="1"/>
</dbReference>
<organism evidence="8 9">
    <name type="scientific">Halothermothrix orenii (strain H 168 / OCM 544 / DSM 9562)</name>
    <dbReference type="NCBI Taxonomy" id="373903"/>
    <lineage>
        <taxon>Bacteria</taxon>
        <taxon>Bacillati</taxon>
        <taxon>Bacillota</taxon>
        <taxon>Clostridia</taxon>
        <taxon>Halanaerobiales</taxon>
        <taxon>Halothermotrichaceae</taxon>
        <taxon>Halothermothrix</taxon>
    </lineage>
</organism>
<evidence type="ECO:0000256" key="6">
    <source>
        <dbReference type="RuleBase" id="RU003943"/>
    </source>
</evidence>
<feature type="transmembrane region" description="Helical" evidence="7">
    <location>
        <begin position="170"/>
        <end position="189"/>
    </location>
</feature>
<keyword evidence="4 7" id="KW-1133">Transmembrane helix</keyword>
<comment type="similarity">
    <text evidence="2 6">Belongs to the ABC-3 integral membrane protein family.</text>
</comment>
<dbReference type="Gene3D" id="1.10.3470.10">
    <property type="entry name" value="ABC transporter involved in vitamin B12 uptake, BtuC"/>
    <property type="match status" value="1"/>
</dbReference>
<dbReference type="GO" id="GO:0043190">
    <property type="term" value="C:ATP-binding cassette (ABC) transporter complex"/>
    <property type="evidence" value="ECO:0007669"/>
    <property type="project" value="InterPro"/>
</dbReference>
<name>B8CZ63_HALOH</name>
<feature type="transmembrane region" description="Helical" evidence="7">
    <location>
        <begin position="45"/>
        <end position="77"/>
    </location>
</feature>
<keyword evidence="3 6" id="KW-0812">Transmembrane</keyword>
<feature type="transmembrane region" description="Helical" evidence="7">
    <location>
        <begin position="89"/>
        <end position="108"/>
    </location>
</feature>
<protein>
    <submittedName>
        <fullName evidence="8">ABC-3 protein</fullName>
    </submittedName>
</protein>
<dbReference type="GO" id="GO:0055085">
    <property type="term" value="P:transmembrane transport"/>
    <property type="evidence" value="ECO:0007669"/>
    <property type="project" value="InterPro"/>
</dbReference>
<dbReference type="KEGG" id="hor:Hore_18330"/>
<dbReference type="InterPro" id="IPR001626">
    <property type="entry name" value="ABC_TroCD"/>
</dbReference>
<reference evidence="8 9" key="1">
    <citation type="journal article" date="2009" name="PLoS ONE">
        <title>Genome analysis of the anaerobic thermohalophilic bacterium Halothermothrix orenii.</title>
        <authorList>
            <person name="Mavromatis K."/>
            <person name="Ivanova N."/>
            <person name="Anderson I."/>
            <person name="Lykidis A."/>
            <person name="Hooper S.D."/>
            <person name="Sun H."/>
            <person name="Kunin V."/>
            <person name="Lapidus A."/>
            <person name="Hugenholtz P."/>
            <person name="Patel B."/>
            <person name="Kyrpides N.C."/>
        </authorList>
    </citation>
    <scope>NUCLEOTIDE SEQUENCE [LARGE SCALE GENOMIC DNA]</scope>
    <source>
        <strain evidence="9">H 168 / OCM 544 / DSM 9562</strain>
    </source>
</reference>